<dbReference type="InterPro" id="IPR016130">
    <property type="entry name" value="Tyr_Pase_AS"/>
</dbReference>
<dbReference type="EMBL" id="CAJZBQ010000056">
    <property type="protein sequence ID" value="CAG9333090.1"/>
    <property type="molecule type" value="Genomic_DNA"/>
</dbReference>
<gene>
    <name evidence="8" type="ORF">BSTOLATCC_MIC57910</name>
</gene>
<feature type="domain" description="Tyrosine specific protein phosphatases" evidence="7">
    <location>
        <begin position="106"/>
        <end position="164"/>
    </location>
</feature>
<dbReference type="GO" id="GO:0004722">
    <property type="term" value="F:protein serine/threonine phosphatase activity"/>
    <property type="evidence" value="ECO:0007669"/>
    <property type="project" value="UniProtKB-EC"/>
</dbReference>
<reference evidence="8" key="1">
    <citation type="submission" date="2021-09" db="EMBL/GenBank/DDBJ databases">
        <authorList>
            <consortium name="AG Swart"/>
            <person name="Singh M."/>
            <person name="Singh A."/>
            <person name="Seah K."/>
            <person name="Emmerich C."/>
        </authorList>
    </citation>
    <scope>NUCLEOTIDE SEQUENCE</scope>
    <source>
        <strain evidence="8">ATCC30299</strain>
    </source>
</reference>
<accession>A0AAU9KBV5</accession>
<evidence type="ECO:0000313" key="9">
    <source>
        <dbReference type="Proteomes" id="UP001162131"/>
    </source>
</evidence>
<proteinExistence type="inferred from homology"/>
<evidence type="ECO:0000259" key="7">
    <source>
        <dbReference type="PROSITE" id="PS50056"/>
    </source>
</evidence>
<dbReference type="InterPro" id="IPR000387">
    <property type="entry name" value="Tyr_Pase_dom"/>
</dbReference>
<dbReference type="GO" id="GO:0005737">
    <property type="term" value="C:cytoplasm"/>
    <property type="evidence" value="ECO:0007669"/>
    <property type="project" value="TreeGrafter"/>
</dbReference>
<comment type="catalytic activity">
    <reaction evidence="4">
        <text>O-phospho-L-threonyl-[protein] + H2O = L-threonyl-[protein] + phosphate</text>
        <dbReference type="Rhea" id="RHEA:47004"/>
        <dbReference type="Rhea" id="RHEA-COMP:11060"/>
        <dbReference type="Rhea" id="RHEA-COMP:11605"/>
        <dbReference type="ChEBI" id="CHEBI:15377"/>
        <dbReference type="ChEBI" id="CHEBI:30013"/>
        <dbReference type="ChEBI" id="CHEBI:43474"/>
        <dbReference type="ChEBI" id="CHEBI:61977"/>
        <dbReference type="EC" id="3.1.3.16"/>
    </reaction>
</comment>
<dbReference type="InterPro" id="IPR029021">
    <property type="entry name" value="Prot-tyrosine_phosphatase-like"/>
</dbReference>
<organism evidence="8 9">
    <name type="scientific">Blepharisma stoltei</name>
    <dbReference type="NCBI Taxonomy" id="1481888"/>
    <lineage>
        <taxon>Eukaryota</taxon>
        <taxon>Sar</taxon>
        <taxon>Alveolata</taxon>
        <taxon>Ciliophora</taxon>
        <taxon>Postciliodesmatophora</taxon>
        <taxon>Heterotrichea</taxon>
        <taxon>Heterotrichida</taxon>
        <taxon>Blepharismidae</taxon>
        <taxon>Blepharisma</taxon>
    </lineage>
</organism>
<evidence type="ECO:0000259" key="6">
    <source>
        <dbReference type="PROSITE" id="PS50054"/>
    </source>
</evidence>
<dbReference type="FunFam" id="3.90.190.10:FF:000004">
    <property type="entry name" value="Protein phosphatase Slingshot homolog 2"/>
    <property type="match status" value="1"/>
</dbReference>
<comment type="caution">
    <text evidence="8">The sequence shown here is derived from an EMBL/GenBank/DDBJ whole genome shotgun (WGS) entry which is preliminary data.</text>
</comment>
<name>A0AAU9KBV5_9CILI</name>
<keyword evidence="2" id="KW-0378">Hydrolase</keyword>
<dbReference type="Proteomes" id="UP001162131">
    <property type="component" value="Unassembled WGS sequence"/>
</dbReference>
<dbReference type="GO" id="GO:0043409">
    <property type="term" value="P:negative regulation of MAPK cascade"/>
    <property type="evidence" value="ECO:0007669"/>
    <property type="project" value="TreeGrafter"/>
</dbReference>
<dbReference type="SUPFAM" id="SSF52799">
    <property type="entry name" value="(Phosphotyrosine protein) phosphatases II"/>
    <property type="match status" value="1"/>
</dbReference>
<dbReference type="CDD" id="cd14498">
    <property type="entry name" value="DSP"/>
    <property type="match status" value="1"/>
</dbReference>
<feature type="compositionally biased region" description="Basic and acidic residues" evidence="5">
    <location>
        <begin position="9"/>
        <end position="18"/>
    </location>
</feature>
<feature type="domain" description="Tyrosine-protein phosphatase" evidence="6">
    <location>
        <begin position="44"/>
        <end position="185"/>
    </location>
</feature>
<dbReference type="SMART" id="SM00195">
    <property type="entry name" value="DSPc"/>
    <property type="match status" value="1"/>
</dbReference>
<dbReference type="PROSITE" id="PS00383">
    <property type="entry name" value="TYR_PHOSPHATASE_1"/>
    <property type="match status" value="1"/>
</dbReference>
<dbReference type="PROSITE" id="PS50054">
    <property type="entry name" value="TYR_PHOSPHATASE_DUAL"/>
    <property type="match status" value="1"/>
</dbReference>
<dbReference type="InterPro" id="IPR000340">
    <property type="entry name" value="Dual-sp_phosphatase_cat-dom"/>
</dbReference>
<keyword evidence="3" id="KW-0904">Protein phosphatase</keyword>
<evidence type="ECO:0000256" key="2">
    <source>
        <dbReference type="ARBA" id="ARBA00022801"/>
    </source>
</evidence>
<dbReference type="Pfam" id="PF00782">
    <property type="entry name" value="DSPc"/>
    <property type="match status" value="1"/>
</dbReference>
<dbReference type="AlphaFoldDB" id="A0AAU9KBV5"/>
<evidence type="ECO:0000256" key="4">
    <source>
        <dbReference type="ARBA" id="ARBA00048336"/>
    </source>
</evidence>
<dbReference type="GO" id="GO:0017017">
    <property type="term" value="F:MAP kinase tyrosine/serine/threonine phosphatase activity"/>
    <property type="evidence" value="ECO:0007669"/>
    <property type="project" value="TreeGrafter"/>
</dbReference>
<feature type="region of interest" description="Disordered" evidence="5">
    <location>
        <begin position="1"/>
        <end position="22"/>
    </location>
</feature>
<evidence type="ECO:0000313" key="8">
    <source>
        <dbReference type="EMBL" id="CAG9333090.1"/>
    </source>
</evidence>
<comment type="similarity">
    <text evidence="1">Belongs to the protein-tyrosine phosphatase family. Non-receptor class dual specificity subfamily.</text>
</comment>
<dbReference type="InterPro" id="IPR020422">
    <property type="entry name" value="TYR_PHOSPHATASE_DUAL_dom"/>
</dbReference>
<evidence type="ECO:0000256" key="5">
    <source>
        <dbReference type="SAM" id="MobiDB-lite"/>
    </source>
</evidence>
<evidence type="ECO:0000256" key="1">
    <source>
        <dbReference type="ARBA" id="ARBA00008601"/>
    </source>
</evidence>
<evidence type="ECO:0000256" key="3">
    <source>
        <dbReference type="ARBA" id="ARBA00022912"/>
    </source>
</evidence>
<sequence length="194" mass="22154">MASRLKTTKSLDSKDNKSHLPALNPSFERIKRVYIAQITKADSKPQKIVDRLYLGSVGAAYTLAVLKNFKITHILTLCECLPPKFPNEFEYKVICITDEPTSHISSHFKECLDWIKTAISNGGVVLVHCFAGVSRSSTIIIAYLMRYHNMNLKEAILYAKSKRPWINPNFGFMGQLRRYENFLNNQRKKGAIEN</sequence>
<dbReference type="PANTHER" id="PTHR10159">
    <property type="entry name" value="DUAL SPECIFICITY PROTEIN PHOSPHATASE"/>
    <property type="match status" value="1"/>
</dbReference>
<dbReference type="PROSITE" id="PS50056">
    <property type="entry name" value="TYR_PHOSPHATASE_2"/>
    <property type="match status" value="1"/>
</dbReference>
<dbReference type="Gene3D" id="3.90.190.10">
    <property type="entry name" value="Protein tyrosine phosphatase superfamily"/>
    <property type="match status" value="1"/>
</dbReference>
<dbReference type="GO" id="GO:0033550">
    <property type="term" value="F:MAP kinase tyrosine phosphatase activity"/>
    <property type="evidence" value="ECO:0007669"/>
    <property type="project" value="TreeGrafter"/>
</dbReference>
<dbReference type="GO" id="GO:0008330">
    <property type="term" value="F:protein tyrosine/threonine phosphatase activity"/>
    <property type="evidence" value="ECO:0007669"/>
    <property type="project" value="TreeGrafter"/>
</dbReference>
<protein>
    <submittedName>
        <fullName evidence="8">Uncharacterized protein</fullName>
    </submittedName>
</protein>
<keyword evidence="9" id="KW-1185">Reference proteome</keyword>
<dbReference type="PANTHER" id="PTHR10159:SF511">
    <property type="entry name" value="DUAL SPECIFICITY PROTEIN PHOSPHATASE 1"/>
    <property type="match status" value="1"/>
</dbReference>